<dbReference type="Proteomes" id="UP000266634">
    <property type="component" value="Unassembled WGS sequence"/>
</dbReference>
<dbReference type="Proteomes" id="UP000032604">
    <property type="component" value="Chromosome"/>
</dbReference>
<proteinExistence type="predicted"/>
<evidence type="ECO:0000313" key="4">
    <source>
        <dbReference type="Proteomes" id="UP000266634"/>
    </source>
</evidence>
<gene>
    <name evidence="2" type="ORF">DZF93_03970</name>
    <name evidence="1" type="ORF">VO01_09570</name>
</gene>
<dbReference type="EMBL" id="CP011043">
    <property type="protein sequence ID" value="AJW79339.1"/>
    <property type="molecule type" value="Genomic_DNA"/>
</dbReference>
<evidence type="ECO:0000313" key="2">
    <source>
        <dbReference type="EMBL" id="RIJ44128.1"/>
    </source>
</evidence>
<dbReference type="PATRIC" id="fig|33014.5.peg.1975"/>
<accession>A0A0D5CJ63</accession>
<sequence length="124" mass="13131">MNRAYEMREAAGDFSRRDGGAILIEPGQNGAASVRADAGDITVTVPASTDPATKQIIVTARCSGSDEFRITIQQEHPNTVGTSCGVDEAAVFAVPLDDRQGQTTLAADFPADGDFWASTFYTTE</sequence>
<dbReference type="HOGENOM" id="CLU_1999863_0_0_11"/>
<organism evidence="1 3">
    <name type="scientific">Clavibacter michiganensis subsp. insidiosus</name>
    <dbReference type="NCBI Taxonomy" id="33014"/>
    <lineage>
        <taxon>Bacteria</taxon>
        <taxon>Bacillati</taxon>
        <taxon>Actinomycetota</taxon>
        <taxon>Actinomycetes</taxon>
        <taxon>Micrococcales</taxon>
        <taxon>Microbacteriaceae</taxon>
        <taxon>Clavibacter</taxon>
    </lineage>
</organism>
<reference evidence="2 4" key="2">
    <citation type="submission" date="2018-08" db="EMBL/GenBank/DDBJ databases">
        <title>Genome Sequence of Clavibacter michiganensis Subspecies type strains, and the Atypical Peach-Colored Strains Isolated from Tomato.</title>
        <authorList>
            <person name="Osdaghi E."/>
            <person name="Portier P."/>
            <person name="Briand M."/>
            <person name="Jacques M.-A."/>
        </authorList>
    </citation>
    <scope>NUCLEOTIDE SEQUENCE [LARGE SCALE GENOMIC DNA]</scope>
    <source>
        <strain evidence="2 4">CFBP 6488</strain>
    </source>
</reference>
<dbReference type="KEGG" id="cmh:VO01_09570"/>
<dbReference type="EMBL" id="QWEA01000088">
    <property type="protein sequence ID" value="RIJ44128.1"/>
    <property type="molecule type" value="Genomic_DNA"/>
</dbReference>
<evidence type="ECO:0000313" key="1">
    <source>
        <dbReference type="EMBL" id="AJW79339.1"/>
    </source>
</evidence>
<dbReference type="AlphaFoldDB" id="A0A0D5CJ63"/>
<name>A0A0D5CJ63_9MICO</name>
<reference evidence="1 3" key="1">
    <citation type="journal article" date="2015" name="Genome Announc.">
        <title>Complete Genome Sequence of Clavibacter michiganensis subsp. insidiosus R1-1 Using PacBio Single-Molecule Real-Time Technology.</title>
        <authorList>
            <person name="Lu Y."/>
            <person name="Samac D.A."/>
            <person name="Glazebrook J."/>
            <person name="Ishimaru C.A."/>
        </authorList>
    </citation>
    <scope>NUCLEOTIDE SEQUENCE [LARGE SCALE GENOMIC DNA]</scope>
    <source>
        <strain evidence="1 3">R1-1</strain>
    </source>
</reference>
<evidence type="ECO:0000313" key="3">
    <source>
        <dbReference type="Proteomes" id="UP000032604"/>
    </source>
</evidence>
<protein>
    <submittedName>
        <fullName evidence="1">Uncharacterized protein</fullName>
    </submittedName>
</protein>